<protein>
    <submittedName>
        <fullName evidence="2">N-acetyl sugar amidotransferase</fullName>
    </submittedName>
</protein>
<name>A0A837I0N9_9BACT</name>
<dbReference type="InterPro" id="IPR022310">
    <property type="entry name" value="NAD/GMP_synthase"/>
</dbReference>
<evidence type="ECO:0000313" key="2">
    <source>
        <dbReference type="EMBL" id="KKR20051.1"/>
    </source>
</evidence>
<reference evidence="2 3" key="1">
    <citation type="journal article" date="2015" name="Nature">
        <title>rRNA introns, odd ribosomes, and small enigmatic genomes across a large radiation of phyla.</title>
        <authorList>
            <person name="Brown C.T."/>
            <person name="Hug L.A."/>
            <person name="Thomas B.C."/>
            <person name="Sharon I."/>
            <person name="Castelle C.J."/>
            <person name="Singh A."/>
            <person name="Wilkins M.J."/>
            <person name="Williams K.H."/>
            <person name="Banfield J.F."/>
        </authorList>
    </citation>
    <scope>NUCLEOTIDE SEQUENCE [LARGE SCALE GENOMIC DNA]</scope>
</reference>
<dbReference type="SUPFAM" id="SSF52402">
    <property type="entry name" value="Adenine nucleotide alpha hydrolases-like"/>
    <property type="match status" value="1"/>
</dbReference>
<proteinExistence type="predicted"/>
<dbReference type="GO" id="GO:0016740">
    <property type="term" value="F:transferase activity"/>
    <property type="evidence" value="ECO:0007669"/>
    <property type="project" value="UniProtKB-KW"/>
</dbReference>
<dbReference type="AlphaFoldDB" id="A0A837I0N9"/>
<feature type="domain" description="NAD/GMP synthase" evidence="1">
    <location>
        <begin position="53"/>
        <end position="188"/>
    </location>
</feature>
<dbReference type="GO" id="GO:0006163">
    <property type="term" value="P:purine nucleotide metabolic process"/>
    <property type="evidence" value="ECO:0007669"/>
    <property type="project" value="UniProtKB-ARBA"/>
</dbReference>
<accession>A0A837I0N9</accession>
<dbReference type="Pfam" id="PF02540">
    <property type="entry name" value="NAD_synthase"/>
    <property type="match status" value="1"/>
</dbReference>
<gene>
    <name evidence="2" type="ORF">UT51_C0009G0025</name>
</gene>
<evidence type="ECO:0000259" key="1">
    <source>
        <dbReference type="Pfam" id="PF02540"/>
    </source>
</evidence>
<sequence>MDLSAKEIIFDDNGICNFCHQAQKALKEIEAEKPNFNKWIKKIKQDGQGKDYDCLIGLSGGVDSSTVLLYAVKIGLRPLCFSVDNGWNDPKADENIMRLVEGLKVPFYRYVINLKKFSELQSAFMRGGIKNLEAITDHILMATTYEMANKYNIKWIISGGNTATESIMPASWGEDARDLRFIKAVYKKITDGKLRGLPVISLIKEQYYRLWKQIKIFRILDFLDYNMELATSELQKEYSWQSYGEKHCENIFTWWYQNYYLFEKWGIDKRKAHLSSLVVSGQMKRKRAMDLLAECPVYPKLGIEESVKYPKKSYSDYKNSESIRKIIVKIYKFIPTKWK</sequence>
<dbReference type="Proteomes" id="UP000034656">
    <property type="component" value="Unassembled WGS sequence"/>
</dbReference>
<dbReference type="InterPro" id="IPR014729">
    <property type="entry name" value="Rossmann-like_a/b/a_fold"/>
</dbReference>
<organism evidence="2 3">
    <name type="scientific">Candidatus Nomurabacteria bacterium GW2011_GWC2_39_41</name>
    <dbReference type="NCBI Taxonomy" id="1618754"/>
    <lineage>
        <taxon>Bacteria</taxon>
        <taxon>Candidatus Nomuraibacteriota</taxon>
    </lineage>
</organism>
<dbReference type="Gene3D" id="3.40.50.620">
    <property type="entry name" value="HUPs"/>
    <property type="match status" value="1"/>
</dbReference>
<keyword evidence="2" id="KW-0808">Transferase</keyword>
<evidence type="ECO:0000313" key="3">
    <source>
        <dbReference type="Proteomes" id="UP000034656"/>
    </source>
</evidence>
<comment type="caution">
    <text evidence="2">The sequence shown here is derived from an EMBL/GenBank/DDBJ whole genome shotgun (WGS) entry which is preliminary data.</text>
</comment>
<dbReference type="EMBL" id="LBXB01000009">
    <property type="protein sequence ID" value="KKR20051.1"/>
    <property type="molecule type" value="Genomic_DNA"/>
</dbReference>